<organism evidence="1 2">
    <name type="scientific">Paenibacillus chitinolyticus</name>
    <dbReference type="NCBI Taxonomy" id="79263"/>
    <lineage>
        <taxon>Bacteria</taxon>
        <taxon>Bacillati</taxon>
        <taxon>Bacillota</taxon>
        <taxon>Bacilli</taxon>
        <taxon>Bacillales</taxon>
        <taxon>Paenibacillaceae</taxon>
        <taxon>Paenibacillus</taxon>
    </lineage>
</organism>
<dbReference type="InterPro" id="IPR016935">
    <property type="entry name" value="Opine_metallophore_DH"/>
</dbReference>
<accession>A0A410WZ23</accession>
<reference evidence="1 2" key="1">
    <citation type="submission" date="2018-01" db="EMBL/GenBank/DDBJ databases">
        <title>The whole genome sequencing and assembly of Paenibacillus chitinolyticus KCCM 41400 strain.</title>
        <authorList>
            <person name="Kim J.-Y."/>
            <person name="Park M.-K."/>
            <person name="Lee Y.-J."/>
            <person name="Yi H."/>
            <person name="Bahn Y.-S."/>
            <person name="Kim J.F."/>
            <person name="Lee D.-W."/>
        </authorList>
    </citation>
    <scope>NUCLEOTIDE SEQUENCE [LARGE SCALE GENOMIC DNA]</scope>
    <source>
        <strain evidence="1 2">KCCM 41400</strain>
    </source>
</reference>
<dbReference type="AlphaFoldDB" id="A0A410WZ23"/>
<dbReference type="OrthoDB" id="3652431at2"/>
<dbReference type="Pfam" id="PF10100">
    <property type="entry name" value="Staph_opine_DH"/>
    <property type="match status" value="1"/>
</dbReference>
<sequence>MPLTSPEQVVPPLGNTLIVGAGPAGIHIAVDVSRGWCGRLGLANRKGAHSTRILCELDRQGYTLSSVVEIQSKRHLTGETRLDDYYDGFDGIDDRWHTVIVCTPSDSYSDVIGALRLENLSQVKRIVLLSPGIGSNLLVQSLVRPAGSDIEIISLSTYYGASRFAFEAGQSTVLRSIVRGLKRKVTAGSSKPDSRTLGDIKRFIESLGIQFESVSHPAAAESRSITTYVHPAFFINEFSMSEIFSRTPSRKYMYKLYPEGPITPQAIKSMLLLWKEIGELVTRLHAEPINLLKFLNDDNYPVHETTLSREDIEGFTQADPVKQEYLLYIRYASILIDPFAEPDEQGRYPDFSAFPYKQISKDSEGKWIIPRVPYEDYKKIKLVERLGKKLNLSMPQTSAFIAEFESKLSSFVEEEGMEHFRPDLFTDTTESEADLILSGLELSWAAHATRHADLAIKVE</sequence>
<dbReference type="EMBL" id="CP026520">
    <property type="protein sequence ID" value="QAV19709.1"/>
    <property type="molecule type" value="Genomic_DNA"/>
</dbReference>
<evidence type="ECO:0000313" key="2">
    <source>
        <dbReference type="Proteomes" id="UP000288943"/>
    </source>
</evidence>
<dbReference type="Proteomes" id="UP000288943">
    <property type="component" value="Chromosome"/>
</dbReference>
<gene>
    <name evidence="1" type="ORF">PC41400_19390</name>
</gene>
<name>A0A410WZ23_9BACL</name>
<evidence type="ECO:0000313" key="1">
    <source>
        <dbReference type="EMBL" id="QAV19709.1"/>
    </source>
</evidence>
<protein>
    <submittedName>
        <fullName evidence="1">DUF2338 domain-containing protein</fullName>
    </submittedName>
</protein>
<dbReference type="KEGG" id="pchi:PC41400_19390"/>
<proteinExistence type="predicted"/>